<dbReference type="EMBL" id="JADDUC020000003">
    <property type="protein sequence ID" value="KAI1240324.1"/>
    <property type="molecule type" value="Genomic_DNA"/>
</dbReference>
<reference evidence="2" key="1">
    <citation type="submission" date="2020-10" db="EMBL/GenBank/DDBJ databases">
        <title>Feather gene expression reveals the developmental basis of iridescence in African starlings.</title>
        <authorList>
            <person name="Rubenstein D.R."/>
        </authorList>
    </citation>
    <scope>NUCLEOTIDE SEQUENCE</scope>
    <source>
        <strain evidence="2">SS15</strain>
        <tissue evidence="2">Liver</tissue>
    </source>
</reference>
<feature type="region of interest" description="Disordered" evidence="1">
    <location>
        <begin position="1"/>
        <end position="23"/>
    </location>
</feature>
<feature type="non-terminal residue" evidence="2">
    <location>
        <position position="1"/>
    </location>
</feature>
<organism evidence="2">
    <name type="scientific">Lamprotornis superbus</name>
    <dbReference type="NCBI Taxonomy" id="245042"/>
    <lineage>
        <taxon>Eukaryota</taxon>
        <taxon>Metazoa</taxon>
        <taxon>Chordata</taxon>
        <taxon>Craniata</taxon>
        <taxon>Vertebrata</taxon>
        <taxon>Euteleostomi</taxon>
        <taxon>Archelosauria</taxon>
        <taxon>Archosauria</taxon>
        <taxon>Dinosauria</taxon>
        <taxon>Saurischia</taxon>
        <taxon>Theropoda</taxon>
        <taxon>Coelurosauria</taxon>
        <taxon>Aves</taxon>
        <taxon>Neognathae</taxon>
        <taxon>Neoaves</taxon>
        <taxon>Telluraves</taxon>
        <taxon>Australaves</taxon>
        <taxon>Passeriformes</taxon>
        <taxon>Sturnidae</taxon>
        <taxon>Lamprotornis</taxon>
    </lineage>
</organism>
<feature type="compositionally biased region" description="Polar residues" evidence="1">
    <location>
        <begin position="1"/>
        <end position="15"/>
    </location>
</feature>
<dbReference type="EMBL" id="JADDUC010000314">
    <property type="protein sequence ID" value="KAG0114294.1"/>
    <property type="molecule type" value="Genomic_DNA"/>
</dbReference>
<keyword evidence="4" id="KW-1185">Reference proteome</keyword>
<reference evidence="3" key="3">
    <citation type="submission" date="2022-01" db="EMBL/GenBank/DDBJ databases">
        <authorList>
            <person name="Rubenstein D.R."/>
        </authorList>
    </citation>
    <scope>NUCLEOTIDE SEQUENCE</scope>
    <source>
        <strain evidence="3">SS15</strain>
        <tissue evidence="3">Liver</tissue>
    </source>
</reference>
<dbReference type="Proteomes" id="UP000618051">
    <property type="component" value="Unassembled WGS sequence"/>
</dbReference>
<name>A0A835NFK3_9PASS</name>
<comment type="caution">
    <text evidence="2">The sequence shown here is derived from an EMBL/GenBank/DDBJ whole genome shotgun (WGS) entry which is preliminary data.</text>
</comment>
<evidence type="ECO:0000313" key="2">
    <source>
        <dbReference type="EMBL" id="KAG0114294.1"/>
    </source>
</evidence>
<evidence type="ECO:0000313" key="3">
    <source>
        <dbReference type="EMBL" id="KAI1240324.1"/>
    </source>
</evidence>
<proteinExistence type="predicted"/>
<evidence type="ECO:0000256" key="1">
    <source>
        <dbReference type="SAM" id="MobiDB-lite"/>
    </source>
</evidence>
<gene>
    <name evidence="3" type="ORF">IHE44_0008741</name>
    <name evidence="2" type="ORF">IHE44_008380</name>
</gene>
<reference evidence="3 4" key="2">
    <citation type="journal article" date="2021" name="J. Hered.">
        <title>Feather Gene Expression Elucidates the Developmental Basis of Plumage Iridescence in African Starlings.</title>
        <authorList>
            <person name="Rubenstein D.R."/>
            <person name="Corvelo A."/>
            <person name="MacManes M.D."/>
            <person name="Maia R."/>
            <person name="Narzisi G."/>
            <person name="Rousaki A."/>
            <person name="Vandenabeele P."/>
            <person name="Shawkey M.D."/>
            <person name="Solomon J."/>
        </authorList>
    </citation>
    <scope>NUCLEOTIDE SEQUENCE [LARGE SCALE GENOMIC DNA]</scope>
    <source>
        <strain evidence="3">SS15</strain>
    </source>
</reference>
<dbReference type="AlphaFoldDB" id="A0A835NFK3"/>
<accession>A0A835NFK3</accession>
<evidence type="ECO:0000313" key="4">
    <source>
        <dbReference type="Proteomes" id="UP000618051"/>
    </source>
</evidence>
<protein>
    <submittedName>
        <fullName evidence="2">Uncharacterized protein</fullName>
    </submittedName>
</protein>
<sequence length="127" mass="14462">GFSRLTSARSVTTEQGLKKHSEPWEWEATKESAGLGREFPKSPRLEVEAGRARGRHLRSPSPSPWMVFLMRSSIVDLPSHPQTWESIHEESNMTVAHQEFQPLLRRDQGFWDNSCEPTKLLPAGPGW</sequence>